<dbReference type="FunFam" id="3.40.50.1970:FF:000003">
    <property type="entry name" value="Alcohol dehydrogenase, iron-containing"/>
    <property type="match status" value="1"/>
</dbReference>
<dbReference type="InterPro" id="IPR039697">
    <property type="entry name" value="Alcohol_dehydrogenase_Fe"/>
</dbReference>
<dbReference type="GO" id="GO:0046872">
    <property type="term" value="F:metal ion binding"/>
    <property type="evidence" value="ECO:0007669"/>
    <property type="project" value="InterPro"/>
</dbReference>
<dbReference type="SUPFAM" id="SSF56796">
    <property type="entry name" value="Dehydroquinate synthase-like"/>
    <property type="match status" value="1"/>
</dbReference>
<feature type="non-terminal residue" evidence="4">
    <location>
        <position position="1"/>
    </location>
</feature>
<evidence type="ECO:0000313" key="4">
    <source>
        <dbReference type="EMBL" id="SVE40882.1"/>
    </source>
</evidence>
<dbReference type="Pfam" id="PF00465">
    <property type="entry name" value="Fe-ADH"/>
    <property type="match status" value="1"/>
</dbReference>
<dbReference type="InterPro" id="IPR001670">
    <property type="entry name" value="ADH_Fe/GldA"/>
</dbReference>
<protein>
    <recommendedName>
        <fullName evidence="3">Alcohol dehydrogenase iron-type/glycerol dehydrogenase GldA domain-containing protein</fullName>
    </recommendedName>
</protein>
<comment type="similarity">
    <text evidence="1">Belongs to the iron-containing alcohol dehydrogenase family.</text>
</comment>
<evidence type="ECO:0000256" key="1">
    <source>
        <dbReference type="ARBA" id="ARBA00007358"/>
    </source>
</evidence>
<keyword evidence="2" id="KW-0560">Oxidoreductase</keyword>
<accession>A0A383D8S1</accession>
<dbReference type="PANTHER" id="PTHR11496:SF102">
    <property type="entry name" value="ALCOHOL DEHYDROGENASE 4"/>
    <property type="match status" value="1"/>
</dbReference>
<name>A0A383D8S1_9ZZZZ</name>
<dbReference type="AlphaFoldDB" id="A0A383D8S1"/>
<reference evidence="4" key="1">
    <citation type="submission" date="2018-05" db="EMBL/GenBank/DDBJ databases">
        <authorList>
            <person name="Lanie J.A."/>
            <person name="Ng W.-L."/>
            <person name="Kazmierczak K.M."/>
            <person name="Andrzejewski T.M."/>
            <person name="Davidsen T.M."/>
            <person name="Wayne K.J."/>
            <person name="Tettelin H."/>
            <person name="Glass J.I."/>
            <person name="Rusch D."/>
            <person name="Podicherti R."/>
            <person name="Tsui H.-C.T."/>
            <person name="Winkler M.E."/>
        </authorList>
    </citation>
    <scope>NUCLEOTIDE SEQUENCE</scope>
</reference>
<dbReference type="EMBL" id="UINC01215268">
    <property type="protein sequence ID" value="SVE40882.1"/>
    <property type="molecule type" value="Genomic_DNA"/>
</dbReference>
<sequence length="228" mass="25042">MDPINYFLSTDVSIGIGIMEKVIDFIKEFNSDVPGIVYDKNLSSNEYFNKNIQIIKKEFPKTIDIANELKGEPTYNYLEKIRSKFEDNQPDLMIAIGGGSTLDLGKGVALLLKNDVSALSLKGFPEEVNEPLPLITIPSIFGSGSEVSFNAVFIDEDEGKKLGINSRKNFPKKSLLDPMLTMSAPLSSVVSSALDTLVHCVDSFGSPKSTPISKMFAIEGFNQTYNVL</sequence>
<gene>
    <name evidence="4" type="ORF">METZ01_LOCUS493736</name>
</gene>
<dbReference type="GO" id="GO:0004022">
    <property type="term" value="F:alcohol dehydrogenase (NAD+) activity"/>
    <property type="evidence" value="ECO:0007669"/>
    <property type="project" value="TreeGrafter"/>
</dbReference>
<feature type="non-terminal residue" evidence="4">
    <location>
        <position position="228"/>
    </location>
</feature>
<evidence type="ECO:0000259" key="3">
    <source>
        <dbReference type="Pfam" id="PF00465"/>
    </source>
</evidence>
<feature type="domain" description="Alcohol dehydrogenase iron-type/glycerol dehydrogenase GldA" evidence="3">
    <location>
        <begin position="10"/>
        <end position="178"/>
    </location>
</feature>
<dbReference type="PANTHER" id="PTHR11496">
    <property type="entry name" value="ALCOHOL DEHYDROGENASE"/>
    <property type="match status" value="1"/>
</dbReference>
<organism evidence="4">
    <name type="scientific">marine metagenome</name>
    <dbReference type="NCBI Taxonomy" id="408172"/>
    <lineage>
        <taxon>unclassified sequences</taxon>
        <taxon>metagenomes</taxon>
        <taxon>ecological metagenomes</taxon>
    </lineage>
</organism>
<dbReference type="Gene3D" id="3.40.50.1970">
    <property type="match status" value="1"/>
</dbReference>
<evidence type="ECO:0000256" key="2">
    <source>
        <dbReference type="ARBA" id="ARBA00023002"/>
    </source>
</evidence>
<proteinExistence type="inferred from homology"/>